<keyword evidence="1" id="KW-1133">Transmembrane helix</keyword>
<sequence length="36" mass="4050">MSTYQAVTLMIAFGMFTVSLISLIVILTKDNNKEKK</sequence>
<keyword evidence="1" id="KW-0472">Membrane</keyword>
<dbReference type="EMBL" id="CP017269">
    <property type="protein sequence ID" value="AOT71100.1"/>
    <property type="molecule type" value="Genomic_DNA"/>
</dbReference>
<evidence type="ECO:0000313" key="3">
    <source>
        <dbReference type="Proteomes" id="UP000095743"/>
    </source>
</evidence>
<proteinExistence type="predicted"/>
<dbReference type="InterPro" id="IPR031616">
    <property type="entry name" value="BsrE-like"/>
</dbReference>
<keyword evidence="1" id="KW-0812">Transmembrane</keyword>
<dbReference type="OrthoDB" id="2233819at2"/>
<dbReference type="AlphaFoldDB" id="A0A1D8GJL1"/>
<evidence type="ECO:0000256" key="1">
    <source>
        <dbReference type="SAM" id="Phobius"/>
    </source>
</evidence>
<protein>
    <submittedName>
        <fullName evidence="2">Putative holin-like toxin</fullName>
    </submittedName>
</protein>
<keyword evidence="3" id="KW-1185">Reference proteome</keyword>
<gene>
    <name evidence="2" type="ORF">Gferi_17005</name>
</gene>
<reference evidence="2 3" key="1">
    <citation type="submission" date="2016-09" db="EMBL/GenBank/DDBJ databases">
        <title>Genomic analysis reveals versatility of anaerobic energy metabolism of Geosporobacter ferrireducens IRF9 of phylum Firmicutes.</title>
        <authorList>
            <person name="Kim S.-J."/>
        </authorList>
    </citation>
    <scope>NUCLEOTIDE SEQUENCE [LARGE SCALE GENOMIC DNA]</scope>
    <source>
        <strain evidence="2 3">IRF9</strain>
    </source>
</reference>
<accession>A0A1D8GJL1</accession>
<dbReference type="Pfam" id="PF16935">
    <property type="entry name" value="Hol_Tox"/>
    <property type="match status" value="1"/>
</dbReference>
<dbReference type="RefSeq" id="WP_069978571.1">
    <property type="nucleotide sequence ID" value="NZ_CP017269.1"/>
</dbReference>
<organism evidence="2 3">
    <name type="scientific">Geosporobacter ferrireducens</name>
    <dbReference type="NCBI Taxonomy" id="1424294"/>
    <lineage>
        <taxon>Bacteria</taxon>
        <taxon>Bacillati</taxon>
        <taxon>Bacillota</taxon>
        <taxon>Clostridia</taxon>
        <taxon>Peptostreptococcales</taxon>
        <taxon>Thermotaleaceae</taxon>
        <taxon>Geosporobacter</taxon>
    </lineage>
</organism>
<name>A0A1D8GJL1_9FIRM</name>
<dbReference type="Proteomes" id="UP000095743">
    <property type="component" value="Chromosome"/>
</dbReference>
<feature type="transmembrane region" description="Helical" evidence="1">
    <location>
        <begin position="6"/>
        <end position="27"/>
    </location>
</feature>
<evidence type="ECO:0000313" key="2">
    <source>
        <dbReference type="EMBL" id="AOT71100.1"/>
    </source>
</evidence>
<dbReference type="KEGG" id="gfe:Gferi_17005"/>